<feature type="signal peptide" evidence="2">
    <location>
        <begin position="1"/>
        <end position="30"/>
    </location>
</feature>
<gene>
    <name evidence="3" type="ORF">AB5J50_22610</name>
</gene>
<reference evidence="3" key="1">
    <citation type="submission" date="2024-07" db="EMBL/GenBank/DDBJ databases">
        <authorList>
            <person name="Yu S.T."/>
        </authorList>
    </citation>
    <scope>NUCLEOTIDE SEQUENCE</scope>
    <source>
        <strain evidence="3">R35</strain>
    </source>
</reference>
<dbReference type="RefSeq" id="WP_327429573.1">
    <property type="nucleotide sequence ID" value="NZ_CP163440.1"/>
</dbReference>
<dbReference type="EMBL" id="CP163440">
    <property type="protein sequence ID" value="XDQ63390.1"/>
    <property type="molecule type" value="Genomic_DNA"/>
</dbReference>
<evidence type="ECO:0000256" key="1">
    <source>
        <dbReference type="SAM" id="MobiDB-lite"/>
    </source>
</evidence>
<feature type="compositionally biased region" description="Polar residues" evidence="1">
    <location>
        <begin position="70"/>
        <end position="82"/>
    </location>
</feature>
<evidence type="ECO:0000313" key="3">
    <source>
        <dbReference type="EMBL" id="XDQ63390.1"/>
    </source>
</evidence>
<name>A0AB39S562_9ACTN</name>
<sequence length="93" mass="9300">MNLLKRAALALSSVALVTGAAGIAAAPAFAVGQPGASCEDQPTRPGHSESAPGSAFNPDGVSGTHYAGEQPQNSTNPHSVSQYDVACLQVSTH</sequence>
<evidence type="ECO:0008006" key="4">
    <source>
        <dbReference type="Google" id="ProtNLM"/>
    </source>
</evidence>
<evidence type="ECO:0000256" key="2">
    <source>
        <dbReference type="SAM" id="SignalP"/>
    </source>
</evidence>
<accession>A0AB39S562</accession>
<organism evidence="3">
    <name type="scientific">Streptomyces sp. R35</name>
    <dbReference type="NCBI Taxonomy" id="3238630"/>
    <lineage>
        <taxon>Bacteria</taxon>
        <taxon>Bacillati</taxon>
        <taxon>Actinomycetota</taxon>
        <taxon>Actinomycetes</taxon>
        <taxon>Kitasatosporales</taxon>
        <taxon>Streptomycetaceae</taxon>
        <taxon>Streptomyces</taxon>
    </lineage>
</organism>
<keyword evidence="2" id="KW-0732">Signal</keyword>
<dbReference type="AlphaFoldDB" id="A0AB39S562"/>
<proteinExistence type="predicted"/>
<feature type="region of interest" description="Disordered" evidence="1">
    <location>
        <begin position="33"/>
        <end position="82"/>
    </location>
</feature>
<feature type="chain" id="PRO_5044322601" description="Adenylate cyclase" evidence="2">
    <location>
        <begin position="31"/>
        <end position="93"/>
    </location>
</feature>
<protein>
    <recommendedName>
        <fullName evidence="4">Adenylate cyclase</fullName>
    </recommendedName>
</protein>